<dbReference type="Gene3D" id="3.30.930.30">
    <property type="match status" value="1"/>
</dbReference>
<gene>
    <name evidence="2" type="ORF">FE394_19640</name>
</gene>
<evidence type="ECO:0000256" key="1">
    <source>
        <dbReference type="SAM" id="Coils"/>
    </source>
</evidence>
<organism evidence="2 3">
    <name type="scientific">Xenorhabdus littoralis</name>
    <dbReference type="NCBI Taxonomy" id="2582835"/>
    <lineage>
        <taxon>Bacteria</taxon>
        <taxon>Pseudomonadati</taxon>
        <taxon>Pseudomonadota</taxon>
        <taxon>Gammaproteobacteria</taxon>
        <taxon>Enterobacterales</taxon>
        <taxon>Morganellaceae</taxon>
        <taxon>Xenorhabdus</taxon>
    </lineage>
</organism>
<accession>A0ABU4SRS4</accession>
<protein>
    <submittedName>
        <fullName evidence="2">Plasmid recombination protein</fullName>
    </submittedName>
</protein>
<name>A0ABU4SRS4_9GAMM</name>
<dbReference type="EMBL" id="VCDP01000322">
    <property type="protein sequence ID" value="MDX8001315.1"/>
    <property type="molecule type" value="Genomic_DNA"/>
</dbReference>
<dbReference type="Proteomes" id="UP001271640">
    <property type="component" value="Unassembled WGS sequence"/>
</dbReference>
<reference evidence="3" key="1">
    <citation type="journal article" date="2024" name="Toxins">
        <title>Genome Sequence Analysis of Native Xenorhabdus Strains Isolated from Entomopathogenic Nematodes in Argentina.</title>
        <authorList>
            <person name="Palma L."/>
            <person name="Frizzo L."/>
            <person name="Kaiser S."/>
            <person name="Berry C."/>
            <person name="Caballero P."/>
            <person name="Bode H.B."/>
            <person name="Del Valle E.E."/>
        </authorList>
    </citation>
    <scope>NUCLEOTIDE SEQUENCE [LARGE SCALE GENOMIC DNA]</scope>
    <source>
        <strain evidence="3">Reich</strain>
    </source>
</reference>
<dbReference type="InterPro" id="IPR001668">
    <property type="entry name" value="Mob_Pre"/>
</dbReference>
<feature type="non-terminal residue" evidence="2">
    <location>
        <position position="132"/>
    </location>
</feature>
<proteinExistence type="predicted"/>
<sequence length="132" mass="15283">MVPVNEKQKLSAYSFFKNKSEFHDLQDKIYEHVKEKGFDIERGVSSDRKHLSTQRFKAVTLQQEIEKLEQEKKEIDSRLYDLKFSLNQAKSVDEIPVKEKGGFIRSKTVEIASEDFDSIKVLARSSEALIGE</sequence>
<dbReference type="Pfam" id="PF01076">
    <property type="entry name" value="Mob_Pre"/>
    <property type="match status" value="1"/>
</dbReference>
<evidence type="ECO:0000313" key="3">
    <source>
        <dbReference type="Proteomes" id="UP001271640"/>
    </source>
</evidence>
<feature type="coiled-coil region" evidence="1">
    <location>
        <begin position="51"/>
        <end position="78"/>
    </location>
</feature>
<comment type="caution">
    <text evidence="2">The sequence shown here is derived from an EMBL/GenBank/DDBJ whole genome shotgun (WGS) entry which is preliminary data.</text>
</comment>
<keyword evidence="3" id="KW-1185">Reference proteome</keyword>
<keyword evidence="1" id="KW-0175">Coiled coil</keyword>
<feature type="non-terminal residue" evidence="2">
    <location>
        <position position="1"/>
    </location>
</feature>
<evidence type="ECO:0000313" key="2">
    <source>
        <dbReference type="EMBL" id="MDX8001315.1"/>
    </source>
</evidence>